<protein>
    <recommendedName>
        <fullName evidence="8">Xaa-Pro aminopeptidase</fullName>
        <ecNumber evidence="4">3.4.11.9</ecNumber>
    </recommendedName>
    <alternativeName>
        <fullName evidence="9">Aminopeptidase P II</fullName>
    </alternativeName>
    <alternativeName>
        <fullName evidence="10">X-Pro aminopeptidase</fullName>
    </alternativeName>
</protein>
<evidence type="ECO:0000256" key="8">
    <source>
        <dbReference type="ARBA" id="ARBA00069363"/>
    </source>
</evidence>
<feature type="domain" description="Aminopeptidase P N-terminal" evidence="11">
    <location>
        <begin position="5"/>
        <end position="140"/>
    </location>
</feature>
<dbReference type="InterPro" id="IPR036005">
    <property type="entry name" value="Creatinase/aminopeptidase-like"/>
</dbReference>
<evidence type="ECO:0000259" key="11">
    <source>
        <dbReference type="SMART" id="SM01011"/>
    </source>
</evidence>
<dbReference type="InterPro" id="IPR029149">
    <property type="entry name" value="Creatin/AminoP/Spt16_N"/>
</dbReference>
<accession>A0A518CZU2</accession>
<proteinExistence type="inferred from homology"/>
<evidence type="ECO:0000313" key="13">
    <source>
        <dbReference type="Proteomes" id="UP000319342"/>
    </source>
</evidence>
<dbReference type="GO" id="GO:0006508">
    <property type="term" value="P:proteolysis"/>
    <property type="evidence" value="ECO:0007669"/>
    <property type="project" value="TreeGrafter"/>
</dbReference>
<keyword evidence="7" id="KW-0464">Manganese</keyword>
<dbReference type="RefSeq" id="WP_145186764.1">
    <property type="nucleotide sequence ID" value="NZ_CP036290.1"/>
</dbReference>
<dbReference type="GO" id="GO:0070006">
    <property type="term" value="F:metalloaminopeptidase activity"/>
    <property type="evidence" value="ECO:0007669"/>
    <property type="project" value="InterPro"/>
</dbReference>
<reference evidence="12 13" key="1">
    <citation type="submission" date="2019-02" db="EMBL/GenBank/DDBJ databases">
        <title>Deep-cultivation of Planctomycetes and their phenomic and genomic characterization uncovers novel biology.</title>
        <authorList>
            <person name="Wiegand S."/>
            <person name="Jogler M."/>
            <person name="Boedeker C."/>
            <person name="Pinto D."/>
            <person name="Vollmers J."/>
            <person name="Rivas-Marin E."/>
            <person name="Kohn T."/>
            <person name="Peeters S.H."/>
            <person name="Heuer A."/>
            <person name="Rast P."/>
            <person name="Oberbeckmann S."/>
            <person name="Bunk B."/>
            <person name="Jeske O."/>
            <person name="Meyerdierks A."/>
            <person name="Storesund J.E."/>
            <person name="Kallscheuer N."/>
            <person name="Luecker S."/>
            <person name="Lage O.M."/>
            <person name="Pohl T."/>
            <person name="Merkel B.J."/>
            <person name="Hornburger P."/>
            <person name="Mueller R.-W."/>
            <person name="Bruemmer F."/>
            <person name="Labrenz M."/>
            <person name="Spormann A.M."/>
            <person name="Op den Camp H."/>
            <person name="Overmann J."/>
            <person name="Amann R."/>
            <person name="Jetten M.S.M."/>
            <person name="Mascher T."/>
            <person name="Medema M.H."/>
            <person name="Devos D.P."/>
            <person name="Kaster A.-K."/>
            <person name="Ovreas L."/>
            <person name="Rohde M."/>
            <person name="Galperin M.Y."/>
            <person name="Jogler C."/>
        </authorList>
    </citation>
    <scope>NUCLEOTIDE SEQUENCE [LARGE SCALE GENOMIC DNA]</scope>
    <source>
        <strain evidence="12 13">Pla163</strain>
    </source>
</reference>
<dbReference type="InterPro" id="IPR007865">
    <property type="entry name" value="Aminopep_P_N"/>
</dbReference>
<gene>
    <name evidence="12" type="primary">pepP</name>
    <name evidence="12" type="ORF">Pla163_18280</name>
</gene>
<keyword evidence="6 12" id="KW-0378">Hydrolase</keyword>
<comment type="similarity">
    <text evidence="3">Belongs to the peptidase M24B family.</text>
</comment>
<name>A0A518CZU2_9BACT</name>
<organism evidence="12 13">
    <name type="scientific">Rohdeia mirabilis</name>
    <dbReference type="NCBI Taxonomy" id="2528008"/>
    <lineage>
        <taxon>Bacteria</taxon>
        <taxon>Pseudomonadati</taxon>
        <taxon>Planctomycetota</taxon>
        <taxon>Planctomycetia</taxon>
        <taxon>Planctomycetia incertae sedis</taxon>
        <taxon>Rohdeia</taxon>
    </lineage>
</organism>
<evidence type="ECO:0000256" key="6">
    <source>
        <dbReference type="ARBA" id="ARBA00022801"/>
    </source>
</evidence>
<dbReference type="EMBL" id="CP036290">
    <property type="protein sequence ID" value="QDU84715.1"/>
    <property type="molecule type" value="Genomic_DNA"/>
</dbReference>
<dbReference type="PANTHER" id="PTHR43226:SF4">
    <property type="entry name" value="XAA-PRO AMINOPEPTIDASE 3"/>
    <property type="match status" value="1"/>
</dbReference>
<keyword evidence="12" id="KW-0645">Protease</keyword>
<keyword evidence="5" id="KW-0479">Metal-binding</keyword>
<sequence>MSSTPDLAPYLKNRARLLDALRERGAAAVVFTSDPRTRNSDSEYRFRPGSDFWWATGFAEPGSCLVLLPGRDGGETLLYCRERDVTAEIWNGRRVGIERAPKVLGVDEAHPIDDVFDDLPSLLTGYDEVFYTTGEEEHRDRAMEDVLESTRMAKKRGKRAPSSWSHAAGLIGELRLIKTDEEIAIMRRAGEVTAAAHRAAMAAARPGANEAEIDALIGYCFRRAGGNGEAYGNIVAGGSNACILHYHENDAELMAGELLLIDAGCEMECYAGDVTRTFPVDGVFTPDQRALYEVVLASEKAAIEAVRPGATFDTVHRTALEVLCEGLVRIGVFQGTAQELIASGGYSRVFMHKTSHWLGIDVHDCGAYFTADGASRPLEPGMVLTVEPGVYVAEDDDLIDARWHGMGIRIEDDVLVTASGHEVLTADAPKEIDAVEAACAESAALPV</sequence>
<evidence type="ECO:0000256" key="3">
    <source>
        <dbReference type="ARBA" id="ARBA00008766"/>
    </source>
</evidence>
<dbReference type="SUPFAM" id="SSF53092">
    <property type="entry name" value="Creatinase/prolidase N-terminal domain"/>
    <property type="match status" value="1"/>
</dbReference>
<evidence type="ECO:0000256" key="7">
    <source>
        <dbReference type="ARBA" id="ARBA00023211"/>
    </source>
</evidence>
<dbReference type="Pfam" id="PF05195">
    <property type="entry name" value="AMP_N"/>
    <property type="match status" value="1"/>
</dbReference>
<evidence type="ECO:0000256" key="9">
    <source>
        <dbReference type="ARBA" id="ARBA00075356"/>
    </source>
</evidence>
<comment type="cofactor">
    <cofactor evidence="2">
        <name>Mn(2+)</name>
        <dbReference type="ChEBI" id="CHEBI:29035"/>
    </cofactor>
</comment>
<dbReference type="EC" id="3.4.11.9" evidence="4"/>
<dbReference type="Pfam" id="PF00557">
    <property type="entry name" value="Peptidase_M24"/>
    <property type="match status" value="1"/>
</dbReference>
<keyword evidence="13" id="KW-1185">Reference proteome</keyword>
<evidence type="ECO:0000313" key="12">
    <source>
        <dbReference type="EMBL" id="QDU84715.1"/>
    </source>
</evidence>
<dbReference type="InterPro" id="IPR052433">
    <property type="entry name" value="X-Pro_dipept-like"/>
</dbReference>
<dbReference type="Gene3D" id="3.40.350.10">
    <property type="entry name" value="Creatinase/prolidase N-terminal domain"/>
    <property type="match status" value="1"/>
</dbReference>
<dbReference type="FunFam" id="3.90.230.10:FF:000002">
    <property type="entry name" value="Xaa-Pro aminopeptidase 3"/>
    <property type="match status" value="1"/>
</dbReference>
<evidence type="ECO:0000256" key="4">
    <source>
        <dbReference type="ARBA" id="ARBA00012574"/>
    </source>
</evidence>
<evidence type="ECO:0000256" key="10">
    <source>
        <dbReference type="ARBA" id="ARBA00081411"/>
    </source>
</evidence>
<dbReference type="GO" id="GO:0030145">
    <property type="term" value="F:manganese ion binding"/>
    <property type="evidence" value="ECO:0007669"/>
    <property type="project" value="InterPro"/>
</dbReference>
<dbReference type="Proteomes" id="UP000319342">
    <property type="component" value="Chromosome"/>
</dbReference>
<keyword evidence="12" id="KW-0031">Aminopeptidase</keyword>
<dbReference type="Gene3D" id="3.90.230.10">
    <property type="entry name" value="Creatinase/methionine aminopeptidase superfamily"/>
    <property type="match status" value="1"/>
</dbReference>
<dbReference type="SUPFAM" id="SSF55920">
    <property type="entry name" value="Creatinase/aminopeptidase"/>
    <property type="match status" value="1"/>
</dbReference>
<dbReference type="InterPro" id="IPR000994">
    <property type="entry name" value="Pept_M24"/>
</dbReference>
<dbReference type="SMART" id="SM01011">
    <property type="entry name" value="AMP_N"/>
    <property type="match status" value="1"/>
</dbReference>
<dbReference type="AlphaFoldDB" id="A0A518CZU2"/>
<dbReference type="OrthoDB" id="9806388at2"/>
<dbReference type="GO" id="GO:0005829">
    <property type="term" value="C:cytosol"/>
    <property type="evidence" value="ECO:0007669"/>
    <property type="project" value="TreeGrafter"/>
</dbReference>
<evidence type="ECO:0000256" key="2">
    <source>
        <dbReference type="ARBA" id="ARBA00001936"/>
    </source>
</evidence>
<comment type="catalytic activity">
    <reaction evidence="1">
        <text>Release of any N-terminal amino acid, including proline, that is linked to proline, even from a dipeptide or tripeptide.</text>
        <dbReference type="EC" id="3.4.11.9"/>
    </reaction>
</comment>
<dbReference type="CDD" id="cd01087">
    <property type="entry name" value="Prolidase"/>
    <property type="match status" value="1"/>
</dbReference>
<evidence type="ECO:0000256" key="5">
    <source>
        <dbReference type="ARBA" id="ARBA00022723"/>
    </source>
</evidence>
<dbReference type="PANTHER" id="PTHR43226">
    <property type="entry name" value="XAA-PRO AMINOPEPTIDASE 3"/>
    <property type="match status" value="1"/>
</dbReference>
<evidence type="ECO:0000256" key="1">
    <source>
        <dbReference type="ARBA" id="ARBA00001424"/>
    </source>
</evidence>